<dbReference type="Proteomes" id="UP000717696">
    <property type="component" value="Unassembled WGS sequence"/>
</dbReference>
<dbReference type="AlphaFoldDB" id="A0A9P9D8P3"/>
<gene>
    <name evidence="3" type="ORF">B0J13DRAFT_238494</name>
</gene>
<dbReference type="EMBL" id="JAGMUU010000041">
    <property type="protein sequence ID" value="KAH7114763.1"/>
    <property type="molecule type" value="Genomic_DNA"/>
</dbReference>
<dbReference type="PANTHER" id="PTHR19959">
    <property type="entry name" value="KINESIN LIGHT CHAIN"/>
    <property type="match status" value="1"/>
</dbReference>
<feature type="region of interest" description="Disordered" evidence="1">
    <location>
        <begin position="590"/>
        <end position="614"/>
    </location>
</feature>
<dbReference type="SUPFAM" id="SSF48452">
    <property type="entry name" value="TPR-like"/>
    <property type="match status" value="3"/>
</dbReference>
<dbReference type="OrthoDB" id="9991317at2759"/>
<evidence type="ECO:0000256" key="1">
    <source>
        <dbReference type="SAM" id="MobiDB-lite"/>
    </source>
</evidence>
<organism evidence="3 4">
    <name type="scientific">Dactylonectria estremocensis</name>
    <dbReference type="NCBI Taxonomy" id="1079267"/>
    <lineage>
        <taxon>Eukaryota</taxon>
        <taxon>Fungi</taxon>
        <taxon>Dikarya</taxon>
        <taxon>Ascomycota</taxon>
        <taxon>Pezizomycotina</taxon>
        <taxon>Sordariomycetes</taxon>
        <taxon>Hypocreomycetidae</taxon>
        <taxon>Hypocreales</taxon>
        <taxon>Nectriaceae</taxon>
        <taxon>Dactylonectria</taxon>
    </lineage>
</organism>
<keyword evidence="4" id="KW-1185">Reference proteome</keyword>
<feature type="domain" description="CHAT" evidence="2">
    <location>
        <begin position="711"/>
        <end position="1032"/>
    </location>
</feature>
<evidence type="ECO:0000313" key="3">
    <source>
        <dbReference type="EMBL" id="KAH7114763.1"/>
    </source>
</evidence>
<dbReference type="InterPro" id="IPR012344">
    <property type="entry name" value="Matrix_HIV/RSV_N"/>
</dbReference>
<reference evidence="3" key="1">
    <citation type="journal article" date="2021" name="Nat. Commun.">
        <title>Genetic determinants of endophytism in the Arabidopsis root mycobiome.</title>
        <authorList>
            <person name="Mesny F."/>
            <person name="Miyauchi S."/>
            <person name="Thiergart T."/>
            <person name="Pickel B."/>
            <person name="Atanasova L."/>
            <person name="Karlsson M."/>
            <person name="Huettel B."/>
            <person name="Barry K.W."/>
            <person name="Haridas S."/>
            <person name="Chen C."/>
            <person name="Bauer D."/>
            <person name="Andreopoulos W."/>
            <person name="Pangilinan J."/>
            <person name="LaButti K."/>
            <person name="Riley R."/>
            <person name="Lipzen A."/>
            <person name="Clum A."/>
            <person name="Drula E."/>
            <person name="Henrissat B."/>
            <person name="Kohler A."/>
            <person name="Grigoriev I.V."/>
            <person name="Martin F.M."/>
            <person name="Hacquard S."/>
        </authorList>
    </citation>
    <scope>NUCLEOTIDE SEQUENCE</scope>
    <source>
        <strain evidence="3">MPI-CAGE-AT-0021</strain>
    </source>
</reference>
<dbReference type="PANTHER" id="PTHR19959:SF119">
    <property type="entry name" value="FUNGAL LIPASE-LIKE DOMAIN-CONTAINING PROTEIN"/>
    <property type="match status" value="1"/>
</dbReference>
<comment type="caution">
    <text evidence="3">The sequence shown here is derived from an EMBL/GenBank/DDBJ whole genome shotgun (WGS) entry which is preliminary data.</text>
</comment>
<name>A0A9P9D8P3_9HYPO</name>
<evidence type="ECO:0000313" key="4">
    <source>
        <dbReference type="Proteomes" id="UP000717696"/>
    </source>
</evidence>
<feature type="compositionally biased region" description="Polar residues" evidence="1">
    <location>
        <begin position="595"/>
        <end position="611"/>
    </location>
</feature>
<sequence length="1033" mass="114274">MDDLNRAIEAAERAVEANPPGHSDRATRLNDLGIYLSERFTLSSSMDDLDRAIEVANMAIEAMPQTHPDRARYLDNLGTRLGSRFGLTGSMDDLNRAIELADITVEATLPDHPNRGRFLGNLAIWLCRRFEGIGLMDDLNRAIGAADMAVKAVSEDSSHRVNYLSTLGNCLGRRYEQTDSIDDLDRAISVVELSLKDTRQDGIHRVACLTTLGMWLGKRSDRTGSKVDLDRAVEATDMAVEAVPPDHPDRVMCLINLGMLLGRRFDLTGSMSDLNRAVEVSDVALKLLLPDSPFRTACLNNLAMWLSRRFDRAGSMDDLDRAIEVADLAVNVTAWDHPERTACLDTLGSCLGRRFNQTGSMDDLNRAVEVANTAVKAAPQDHPFRASHWDALGVWLDRRFDRTGSMDDLNRAVEVADMAVEAIPLDHMDRASYLNNLACYLDKRFERAGSMDDLTRSLSSFREGWNCPGTPTSIRIRLALSAAGTYASQSNWEESSQLLEKAVELLPAVSPQSSSHSDKEHMLANFVGLASTAAAVALNAGKDAYHALKLLELGRGIIANLLMDMRGDISDLKQMHSGLADEFLSLRDELDSPADSPTSSVPSNGASSLESQAKRRREADQKFSELIAKIRAQPGFGNFFLPPTADELMAAANLGPIIVVNLSSYRCDAFVVERDRISVVELPALTLEEVQERTHGLHLSRLAASFDMESLVEWLWDAICCPCLDALGFKDPPSDDDWPRVWWIPTRLLSRLPLHAAGRYAVASTDTVMDRVMSTYASSIRALIQARRHTIRGHANPEPDSALLIAMPETPNLSTSGLLPFAVDEVDMLATLCPSLRLKPIMPPLRKDEVLKHLQTCKIFHFAGHGQSDPADPSRSCLLLEDWKTNPLTAGALRDHRLQDNPPFFAYLSACSTGANKADRFADEGVHLVHAFQLAGFRHVIGTLWEVSDKHCVDVARVLYKTMQDEGMTDVAICRGLHRAVRALRDGRIEMEWQEMNATLPRRASGSAKIRDIVVCDEDAKSFYWVPYVHFGV</sequence>
<accession>A0A9P9D8P3</accession>
<dbReference type="Pfam" id="PF12770">
    <property type="entry name" value="CHAT"/>
    <property type="match status" value="1"/>
</dbReference>
<dbReference type="Pfam" id="PF13374">
    <property type="entry name" value="TPR_10"/>
    <property type="match status" value="1"/>
</dbReference>
<proteinExistence type="predicted"/>
<protein>
    <submittedName>
        <fullName evidence="3">CHAT domain-containing protein</fullName>
    </submittedName>
</protein>
<dbReference type="Gene3D" id="1.10.150.90">
    <property type="entry name" value="Immunodeficiency lentiviruses, gag gene matrix protein p17"/>
    <property type="match status" value="1"/>
</dbReference>
<dbReference type="InterPro" id="IPR024983">
    <property type="entry name" value="CHAT_dom"/>
</dbReference>
<dbReference type="Gene3D" id="1.25.40.10">
    <property type="entry name" value="Tetratricopeptide repeat domain"/>
    <property type="match status" value="2"/>
</dbReference>
<dbReference type="InterPro" id="IPR011990">
    <property type="entry name" value="TPR-like_helical_dom_sf"/>
</dbReference>
<evidence type="ECO:0000259" key="2">
    <source>
        <dbReference type="Pfam" id="PF12770"/>
    </source>
</evidence>